<gene>
    <name evidence="3" type="ORF">BCR33DRAFT_716465</name>
</gene>
<sequence>MYIAPTNRWGFVQDMPSNEEEELITEHETPTQFAQHTRYLKSTVRSTVTTLNPSRSPTATKTYPSVNQTSTYSTKHGTTASVNILPTPILSSTASTGETSSAVYREDSFPVQSIIAISVSLVVIVLLCSGALYYSFRPRPSDSSDYNQPSDMTSQRSPPRNNWSLARIINRSGTVSSIERIIDVQQRDGTTQYFVRYLDHATKQFDWVDASKVKEADVERFWNTQRNGLRNVPTDNITEGGQIVVDGDRQSLLE</sequence>
<evidence type="ECO:0000256" key="2">
    <source>
        <dbReference type="SAM" id="Phobius"/>
    </source>
</evidence>
<evidence type="ECO:0000256" key="1">
    <source>
        <dbReference type="SAM" id="MobiDB-lite"/>
    </source>
</evidence>
<dbReference type="Proteomes" id="UP000193642">
    <property type="component" value="Unassembled WGS sequence"/>
</dbReference>
<name>A0A1Y2CE09_9FUNG</name>
<keyword evidence="2" id="KW-0472">Membrane</keyword>
<evidence type="ECO:0000313" key="4">
    <source>
        <dbReference type="Proteomes" id="UP000193642"/>
    </source>
</evidence>
<feature type="compositionally biased region" description="Polar residues" evidence="1">
    <location>
        <begin position="141"/>
        <end position="161"/>
    </location>
</feature>
<feature type="region of interest" description="Disordered" evidence="1">
    <location>
        <begin position="49"/>
        <end position="74"/>
    </location>
</feature>
<evidence type="ECO:0008006" key="5">
    <source>
        <dbReference type="Google" id="ProtNLM"/>
    </source>
</evidence>
<dbReference type="SUPFAM" id="SSF54160">
    <property type="entry name" value="Chromo domain-like"/>
    <property type="match status" value="1"/>
</dbReference>
<accession>A0A1Y2CE09</accession>
<keyword evidence="4" id="KW-1185">Reference proteome</keyword>
<feature type="transmembrane region" description="Helical" evidence="2">
    <location>
        <begin position="114"/>
        <end position="134"/>
    </location>
</feature>
<protein>
    <recommendedName>
        <fullName evidence="5">Chromo domain-containing protein</fullName>
    </recommendedName>
</protein>
<dbReference type="AlphaFoldDB" id="A0A1Y2CE09"/>
<dbReference type="EMBL" id="MCGO01000020">
    <property type="protein sequence ID" value="ORY45127.1"/>
    <property type="molecule type" value="Genomic_DNA"/>
</dbReference>
<feature type="region of interest" description="Disordered" evidence="1">
    <location>
        <begin position="140"/>
        <end position="161"/>
    </location>
</feature>
<dbReference type="InterPro" id="IPR016197">
    <property type="entry name" value="Chromo-like_dom_sf"/>
</dbReference>
<dbReference type="CDD" id="cd00024">
    <property type="entry name" value="CD_CSD"/>
    <property type="match status" value="1"/>
</dbReference>
<proteinExistence type="predicted"/>
<evidence type="ECO:0000313" key="3">
    <source>
        <dbReference type="EMBL" id="ORY45127.1"/>
    </source>
</evidence>
<keyword evidence="2" id="KW-1133">Transmembrane helix</keyword>
<keyword evidence="2" id="KW-0812">Transmembrane</keyword>
<organism evidence="3 4">
    <name type="scientific">Rhizoclosmatium globosum</name>
    <dbReference type="NCBI Taxonomy" id="329046"/>
    <lineage>
        <taxon>Eukaryota</taxon>
        <taxon>Fungi</taxon>
        <taxon>Fungi incertae sedis</taxon>
        <taxon>Chytridiomycota</taxon>
        <taxon>Chytridiomycota incertae sedis</taxon>
        <taxon>Chytridiomycetes</taxon>
        <taxon>Chytridiales</taxon>
        <taxon>Chytriomycetaceae</taxon>
        <taxon>Rhizoclosmatium</taxon>
    </lineage>
</organism>
<reference evidence="3 4" key="1">
    <citation type="submission" date="2016-07" db="EMBL/GenBank/DDBJ databases">
        <title>Pervasive Adenine N6-methylation of Active Genes in Fungi.</title>
        <authorList>
            <consortium name="DOE Joint Genome Institute"/>
            <person name="Mondo S.J."/>
            <person name="Dannebaum R.O."/>
            <person name="Kuo R.C."/>
            <person name="Labutti K."/>
            <person name="Haridas S."/>
            <person name="Kuo A."/>
            <person name="Salamov A."/>
            <person name="Ahrendt S.R."/>
            <person name="Lipzen A."/>
            <person name="Sullivan W."/>
            <person name="Andreopoulos W.B."/>
            <person name="Clum A."/>
            <person name="Lindquist E."/>
            <person name="Daum C."/>
            <person name="Ramamoorthy G.K."/>
            <person name="Gryganskyi A."/>
            <person name="Culley D."/>
            <person name="Magnuson J.K."/>
            <person name="James T.Y."/>
            <person name="O'Malley M.A."/>
            <person name="Stajich J.E."/>
            <person name="Spatafora J.W."/>
            <person name="Visel A."/>
            <person name="Grigoriev I.V."/>
        </authorList>
    </citation>
    <scope>NUCLEOTIDE SEQUENCE [LARGE SCALE GENOMIC DNA]</scope>
    <source>
        <strain evidence="3 4">JEL800</strain>
    </source>
</reference>
<comment type="caution">
    <text evidence="3">The sequence shown here is derived from an EMBL/GenBank/DDBJ whole genome shotgun (WGS) entry which is preliminary data.</text>
</comment>